<proteinExistence type="predicted"/>
<gene>
    <name evidence="2" type="ORF">JYU29_02905</name>
</gene>
<sequence length="173" mass="16589">MMVRLIVAGALAAGMFSTATGVAQAQPSACGCAVSGAQSAALGTIQSSEGRVVIVGAKGPRQAVAGQSISAVDRVATSVKSAAVVVAGGCQVSLTGEQELRFERQGENLCVAVNDTAAVNVTGQVRNSANGGVPGAAGGAGFAAYAVPAAVAVAIGGAAIATATSDSDNRVSQ</sequence>
<dbReference type="PROSITE" id="PS51257">
    <property type="entry name" value="PROKAR_LIPOPROTEIN"/>
    <property type="match status" value="1"/>
</dbReference>
<evidence type="ECO:0000256" key="1">
    <source>
        <dbReference type="SAM" id="SignalP"/>
    </source>
</evidence>
<keyword evidence="3" id="KW-1185">Reference proteome</keyword>
<organism evidence="2 3">
    <name type="scientific">Tianweitania aestuarii</name>
    <dbReference type="NCBI Taxonomy" id="2814886"/>
    <lineage>
        <taxon>Bacteria</taxon>
        <taxon>Pseudomonadati</taxon>
        <taxon>Pseudomonadota</taxon>
        <taxon>Alphaproteobacteria</taxon>
        <taxon>Hyphomicrobiales</taxon>
        <taxon>Phyllobacteriaceae</taxon>
        <taxon>Tianweitania</taxon>
    </lineage>
</organism>
<dbReference type="EMBL" id="JAFMNX010000001">
    <property type="protein sequence ID" value="MBS9719631.1"/>
    <property type="molecule type" value="Genomic_DNA"/>
</dbReference>
<dbReference type="RefSeq" id="WP_213983250.1">
    <property type="nucleotide sequence ID" value="NZ_JAFMNX010000001.1"/>
</dbReference>
<reference evidence="2 3" key="1">
    <citation type="submission" date="2021-03" db="EMBL/GenBank/DDBJ databases">
        <title>Tianweitania aestuarii sp. nov., isolated from a tidal flat.</title>
        <authorList>
            <person name="Park S."/>
            <person name="Yoon J.-H."/>
        </authorList>
    </citation>
    <scope>NUCLEOTIDE SEQUENCE [LARGE SCALE GENOMIC DNA]</scope>
    <source>
        <strain evidence="2 3">BSSL-BM11</strain>
    </source>
</reference>
<feature type="chain" id="PRO_5045914219" description="DUF3060 domain-containing protein" evidence="1">
    <location>
        <begin position="26"/>
        <end position="173"/>
    </location>
</feature>
<comment type="caution">
    <text evidence="2">The sequence shown here is derived from an EMBL/GenBank/DDBJ whole genome shotgun (WGS) entry which is preliminary data.</text>
</comment>
<evidence type="ECO:0000313" key="2">
    <source>
        <dbReference type="EMBL" id="MBS9719631.1"/>
    </source>
</evidence>
<evidence type="ECO:0008006" key="4">
    <source>
        <dbReference type="Google" id="ProtNLM"/>
    </source>
</evidence>
<evidence type="ECO:0000313" key="3">
    <source>
        <dbReference type="Proteomes" id="UP001297272"/>
    </source>
</evidence>
<dbReference type="Proteomes" id="UP001297272">
    <property type="component" value="Unassembled WGS sequence"/>
</dbReference>
<keyword evidence="1" id="KW-0732">Signal</keyword>
<feature type="signal peptide" evidence="1">
    <location>
        <begin position="1"/>
        <end position="25"/>
    </location>
</feature>
<accession>A0ABS5RRE9</accession>
<name>A0ABS5RRE9_9HYPH</name>
<protein>
    <recommendedName>
        <fullName evidence="4">DUF3060 domain-containing protein</fullName>
    </recommendedName>
</protein>